<dbReference type="Pfam" id="PF09807">
    <property type="entry name" value="ELP6"/>
    <property type="match status" value="1"/>
</dbReference>
<evidence type="ECO:0000256" key="2">
    <source>
        <dbReference type="ARBA" id="ARBA00008837"/>
    </source>
</evidence>
<feature type="region of interest" description="Disordered" evidence="5">
    <location>
        <begin position="1"/>
        <end position="201"/>
    </location>
</feature>
<dbReference type="PANTHER" id="PTHR16184:SF6">
    <property type="entry name" value="ELONGATOR COMPLEX PROTEIN 6"/>
    <property type="match status" value="1"/>
</dbReference>
<reference evidence="6 7" key="1">
    <citation type="journal article" date="2024" name="Proc. Natl. Acad. Sci. U.S.A.">
        <title>The genetic regulatory architecture and epigenomic basis for age-related changes in rattlesnake venom.</title>
        <authorList>
            <person name="Hogan M.P."/>
            <person name="Holding M.L."/>
            <person name="Nystrom G.S."/>
            <person name="Colston T.J."/>
            <person name="Bartlett D.A."/>
            <person name="Mason A.J."/>
            <person name="Ellsworth S.A."/>
            <person name="Rautsaw R.M."/>
            <person name="Lawrence K.C."/>
            <person name="Strickland J.L."/>
            <person name="He B."/>
            <person name="Fraser P."/>
            <person name="Margres M.J."/>
            <person name="Gilbert D.M."/>
            <person name="Gibbs H.L."/>
            <person name="Parkinson C.L."/>
            <person name="Rokyta D.R."/>
        </authorList>
    </citation>
    <scope>NUCLEOTIDE SEQUENCE [LARGE SCALE GENOMIC DNA]</scope>
    <source>
        <strain evidence="6">DRR0105</strain>
    </source>
</reference>
<accession>A0AAW1B1T9</accession>
<organism evidence="6 7">
    <name type="scientific">Crotalus adamanteus</name>
    <name type="common">Eastern diamondback rattlesnake</name>
    <dbReference type="NCBI Taxonomy" id="8729"/>
    <lineage>
        <taxon>Eukaryota</taxon>
        <taxon>Metazoa</taxon>
        <taxon>Chordata</taxon>
        <taxon>Craniata</taxon>
        <taxon>Vertebrata</taxon>
        <taxon>Euteleostomi</taxon>
        <taxon>Lepidosauria</taxon>
        <taxon>Squamata</taxon>
        <taxon>Bifurcata</taxon>
        <taxon>Unidentata</taxon>
        <taxon>Episquamata</taxon>
        <taxon>Toxicofera</taxon>
        <taxon>Serpentes</taxon>
        <taxon>Colubroidea</taxon>
        <taxon>Viperidae</taxon>
        <taxon>Crotalinae</taxon>
        <taxon>Crotalus</taxon>
    </lineage>
</organism>
<protein>
    <recommendedName>
        <fullName evidence="3">Elongator complex protein 6</fullName>
    </recommendedName>
    <alternativeName>
        <fullName evidence="4">Protein TMEM103</fullName>
    </alternativeName>
</protein>
<dbReference type="Proteomes" id="UP001474421">
    <property type="component" value="Unassembled WGS sequence"/>
</dbReference>
<evidence type="ECO:0000256" key="3">
    <source>
        <dbReference type="ARBA" id="ARBA00020263"/>
    </source>
</evidence>
<feature type="compositionally biased region" description="Basic and acidic residues" evidence="5">
    <location>
        <begin position="135"/>
        <end position="157"/>
    </location>
</feature>
<comment type="pathway">
    <text evidence="1">tRNA modification; 5-methoxycarbonylmethyl-2-thiouridine-tRNA biosynthesis.</text>
</comment>
<evidence type="ECO:0000256" key="1">
    <source>
        <dbReference type="ARBA" id="ARBA00005043"/>
    </source>
</evidence>
<dbReference type="InterPro" id="IPR018627">
    <property type="entry name" value="ELP6"/>
</dbReference>
<evidence type="ECO:0000313" key="6">
    <source>
        <dbReference type="EMBL" id="KAK9395963.1"/>
    </source>
</evidence>
<gene>
    <name evidence="6" type="ORF">NXF25_019324</name>
</gene>
<evidence type="ECO:0000256" key="5">
    <source>
        <dbReference type="SAM" id="MobiDB-lite"/>
    </source>
</evidence>
<evidence type="ECO:0000313" key="7">
    <source>
        <dbReference type="Proteomes" id="UP001474421"/>
    </source>
</evidence>
<sequence length="449" mass="51260">MERRGEEKRGKERRKGGMERRGEERQGEEGWRDVEERRGEEKGNEEETRGRKESNCRAEEKRREARRGGMEEWRGEEGGGGEERREIRRRRQEGGKKVGNGEERRREARRGGMEGWRGEERRERKGEEGNEEEETNGRKESRKWRGGEERQGEERRETRRRRRPEGGKKVQRRYPAGRGRNEQHSTAARAENGAAPKARMRTRSLASSLGRTRFLSRAGGQARPPGGMFAALNELLGVSLEQPERSQLTLLCATKTDAGFLVHHFLSFYLRAGCKVCFLALAQSFSHYSFVAQKLGVNLLTAKEQNQLVFFEGLKSANQILLSDGQESEDPNPFQFISGDGSDLKGLYEFVRTSVNPPVGGHRWKFSVLIVDDLSVLLSLGARLVDLLNFVHYCRVTVTAELKGNLVFMVHSREDSEDEENETLVAALRHHASRLLWAEGEPTCPLDLW</sequence>
<feature type="compositionally biased region" description="Basic and acidic residues" evidence="5">
    <location>
        <begin position="1"/>
        <end position="128"/>
    </location>
</feature>
<dbReference type="PANTHER" id="PTHR16184">
    <property type="entry name" value="ELONGATOR COMPLEX PROTEIN 6"/>
    <property type="match status" value="1"/>
</dbReference>
<dbReference type="GO" id="GO:0033588">
    <property type="term" value="C:elongator holoenzyme complex"/>
    <property type="evidence" value="ECO:0007669"/>
    <property type="project" value="InterPro"/>
</dbReference>
<dbReference type="Gene3D" id="3.40.50.300">
    <property type="entry name" value="P-loop containing nucleotide triphosphate hydrolases"/>
    <property type="match status" value="1"/>
</dbReference>
<dbReference type="EMBL" id="JAOTOJ010000008">
    <property type="protein sequence ID" value="KAK9395963.1"/>
    <property type="molecule type" value="Genomic_DNA"/>
</dbReference>
<dbReference type="GO" id="GO:0002098">
    <property type="term" value="P:tRNA wobble uridine modification"/>
    <property type="evidence" value="ECO:0007669"/>
    <property type="project" value="InterPro"/>
</dbReference>
<keyword evidence="7" id="KW-1185">Reference proteome</keyword>
<evidence type="ECO:0000256" key="4">
    <source>
        <dbReference type="ARBA" id="ARBA00045027"/>
    </source>
</evidence>
<proteinExistence type="inferred from homology"/>
<dbReference type="InterPro" id="IPR027417">
    <property type="entry name" value="P-loop_NTPase"/>
</dbReference>
<comment type="caution">
    <text evidence="6">The sequence shown here is derived from an EMBL/GenBank/DDBJ whole genome shotgun (WGS) entry which is preliminary data.</text>
</comment>
<comment type="similarity">
    <text evidence="2">Belongs to the ELP6 family.</text>
</comment>
<dbReference type="AlphaFoldDB" id="A0AAW1B1T9"/>
<dbReference type="CDD" id="cd19495">
    <property type="entry name" value="Elp6"/>
    <property type="match status" value="1"/>
</dbReference>
<name>A0AAW1B1T9_CROAD</name>